<reference evidence="2 3" key="1">
    <citation type="submission" date="2018-01" db="EMBL/GenBank/DDBJ databases">
        <authorList>
            <person name="Clerissi C."/>
        </authorList>
    </citation>
    <scope>NUCLEOTIDE SEQUENCE [LARGE SCALE GENOMIC DNA]</scope>
    <source>
        <strain evidence="2">Cupriavidus sp. LMG 19464</strain>
    </source>
</reference>
<proteinExistence type="predicted"/>
<dbReference type="EMBL" id="OFSQ01000001">
    <property type="protein sequence ID" value="SOY41344.1"/>
    <property type="molecule type" value="Genomic_DNA"/>
</dbReference>
<sequence>MGWIDSATHRGCQLDRQHCHTQEMGPRRVPNLRCYSMTITSSAPRCPNEPFELSQSESEQAMRTMPCLQRDKQ</sequence>
<gene>
    <name evidence="2" type="ORF">CBM2587_A10291</name>
</gene>
<dbReference type="AlphaFoldDB" id="A0A975WRL4"/>
<protein>
    <submittedName>
        <fullName evidence="2">Uncharacterized protein</fullName>
    </submittedName>
</protein>
<organism evidence="2 3">
    <name type="scientific">Cupriavidus taiwanensis</name>
    <dbReference type="NCBI Taxonomy" id="164546"/>
    <lineage>
        <taxon>Bacteria</taxon>
        <taxon>Pseudomonadati</taxon>
        <taxon>Pseudomonadota</taxon>
        <taxon>Betaproteobacteria</taxon>
        <taxon>Burkholderiales</taxon>
        <taxon>Burkholderiaceae</taxon>
        <taxon>Cupriavidus</taxon>
    </lineage>
</organism>
<name>A0A975WRL4_9BURK</name>
<evidence type="ECO:0000256" key="1">
    <source>
        <dbReference type="SAM" id="MobiDB-lite"/>
    </source>
</evidence>
<dbReference type="Proteomes" id="UP000256780">
    <property type="component" value="Chromosome CBM2587_a"/>
</dbReference>
<accession>A0A975WRL4</accession>
<comment type="caution">
    <text evidence="2">The sequence shown here is derived from an EMBL/GenBank/DDBJ whole genome shotgun (WGS) entry which is preliminary data.</text>
</comment>
<evidence type="ECO:0000313" key="3">
    <source>
        <dbReference type="Proteomes" id="UP000256780"/>
    </source>
</evidence>
<feature type="region of interest" description="Disordered" evidence="1">
    <location>
        <begin position="41"/>
        <end position="73"/>
    </location>
</feature>
<evidence type="ECO:0000313" key="2">
    <source>
        <dbReference type="EMBL" id="SOY41344.1"/>
    </source>
</evidence>